<dbReference type="Gene3D" id="2.60.40.1120">
    <property type="entry name" value="Carboxypeptidase-like, regulatory domain"/>
    <property type="match status" value="1"/>
</dbReference>
<keyword evidence="3 7" id="KW-1134">Transmembrane beta strand</keyword>
<evidence type="ECO:0000313" key="10">
    <source>
        <dbReference type="EMBL" id="SMO62717.1"/>
    </source>
</evidence>
<evidence type="ECO:0000256" key="4">
    <source>
        <dbReference type="ARBA" id="ARBA00022692"/>
    </source>
</evidence>
<dbReference type="InterPro" id="IPR037066">
    <property type="entry name" value="Plug_dom_sf"/>
</dbReference>
<dbReference type="AlphaFoldDB" id="A0A521CTA8"/>
<dbReference type="PROSITE" id="PS52016">
    <property type="entry name" value="TONB_DEPENDENT_REC_3"/>
    <property type="match status" value="1"/>
</dbReference>
<evidence type="ECO:0000259" key="9">
    <source>
        <dbReference type="Pfam" id="PF07715"/>
    </source>
</evidence>
<evidence type="ECO:0000256" key="2">
    <source>
        <dbReference type="ARBA" id="ARBA00022448"/>
    </source>
</evidence>
<evidence type="ECO:0000256" key="6">
    <source>
        <dbReference type="ARBA" id="ARBA00023237"/>
    </source>
</evidence>
<dbReference type="InterPro" id="IPR012910">
    <property type="entry name" value="Plug_dom"/>
</dbReference>
<keyword evidence="11" id="KW-1185">Reference proteome</keyword>
<proteinExistence type="inferred from homology"/>
<keyword evidence="6 7" id="KW-0998">Cell outer membrane</keyword>
<dbReference type="InterPro" id="IPR023997">
    <property type="entry name" value="TonB-dep_OMP_SusC/RagA_CS"/>
</dbReference>
<dbReference type="NCBIfam" id="TIGR04057">
    <property type="entry name" value="SusC_RagA_signa"/>
    <property type="match status" value="1"/>
</dbReference>
<evidence type="ECO:0000256" key="5">
    <source>
        <dbReference type="ARBA" id="ARBA00023136"/>
    </source>
</evidence>
<feature type="region of interest" description="Disordered" evidence="8">
    <location>
        <begin position="927"/>
        <end position="954"/>
    </location>
</feature>
<accession>A0A521CTA8</accession>
<comment type="subcellular location">
    <subcellularLocation>
        <location evidence="1 7">Cell outer membrane</location>
        <topology evidence="1 7">Multi-pass membrane protein</topology>
    </subcellularLocation>
</comment>
<evidence type="ECO:0000256" key="8">
    <source>
        <dbReference type="SAM" id="MobiDB-lite"/>
    </source>
</evidence>
<dbReference type="GO" id="GO:0009279">
    <property type="term" value="C:cell outer membrane"/>
    <property type="evidence" value="ECO:0007669"/>
    <property type="project" value="UniProtKB-SubCell"/>
</dbReference>
<dbReference type="InterPro" id="IPR008969">
    <property type="entry name" value="CarboxyPept-like_regulatory"/>
</dbReference>
<dbReference type="InterPro" id="IPR036942">
    <property type="entry name" value="Beta-barrel_TonB_sf"/>
</dbReference>
<keyword evidence="2 7" id="KW-0813">Transport</keyword>
<gene>
    <name evidence="10" type="ORF">SAMN06265218_10788</name>
</gene>
<dbReference type="InterPro" id="IPR023996">
    <property type="entry name" value="TonB-dep_OMP_SusC/RagA"/>
</dbReference>
<evidence type="ECO:0000256" key="3">
    <source>
        <dbReference type="ARBA" id="ARBA00022452"/>
    </source>
</evidence>
<evidence type="ECO:0000256" key="1">
    <source>
        <dbReference type="ARBA" id="ARBA00004571"/>
    </source>
</evidence>
<organism evidence="10 11">
    <name type="scientific">Fodinibius sediminis</name>
    <dbReference type="NCBI Taxonomy" id="1214077"/>
    <lineage>
        <taxon>Bacteria</taxon>
        <taxon>Pseudomonadati</taxon>
        <taxon>Balneolota</taxon>
        <taxon>Balneolia</taxon>
        <taxon>Balneolales</taxon>
        <taxon>Balneolaceae</taxon>
        <taxon>Fodinibius</taxon>
    </lineage>
</organism>
<dbReference type="EMBL" id="FXTH01000007">
    <property type="protein sequence ID" value="SMO62717.1"/>
    <property type="molecule type" value="Genomic_DNA"/>
</dbReference>
<dbReference type="NCBIfam" id="TIGR04056">
    <property type="entry name" value="OMP_RagA_SusC"/>
    <property type="match status" value="1"/>
</dbReference>
<comment type="similarity">
    <text evidence="7">Belongs to the TonB-dependent receptor family.</text>
</comment>
<dbReference type="SUPFAM" id="SSF56935">
    <property type="entry name" value="Porins"/>
    <property type="match status" value="1"/>
</dbReference>
<name>A0A521CTA8_9BACT</name>
<evidence type="ECO:0000256" key="7">
    <source>
        <dbReference type="PROSITE-ProRule" id="PRU01360"/>
    </source>
</evidence>
<dbReference type="Gene3D" id="2.40.170.20">
    <property type="entry name" value="TonB-dependent receptor, beta-barrel domain"/>
    <property type="match status" value="1"/>
</dbReference>
<dbReference type="RefSeq" id="WP_221929997.1">
    <property type="nucleotide sequence ID" value="NZ_FXTH01000007.1"/>
</dbReference>
<protein>
    <submittedName>
        <fullName evidence="10">TonB-linked outer membrane protein, SusC/RagA family</fullName>
    </submittedName>
</protein>
<dbReference type="SUPFAM" id="SSF49464">
    <property type="entry name" value="Carboxypeptidase regulatory domain-like"/>
    <property type="match status" value="1"/>
</dbReference>
<dbReference type="FunFam" id="2.60.40.1120:FF:000003">
    <property type="entry name" value="Outer membrane protein Omp121"/>
    <property type="match status" value="1"/>
</dbReference>
<reference evidence="10 11" key="1">
    <citation type="submission" date="2017-05" db="EMBL/GenBank/DDBJ databases">
        <authorList>
            <person name="Varghese N."/>
            <person name="Submissions S."/>
        </authorList>
    </citation>
    <scope>NUCLEOTIDE SEQUENCE [LARGE SCALE GENOMIC DNA]</scope>
    <source>
        <strain evidence="10 11">DSM 21194</strain>
    </source>
</reference>
<dbReference type="Pfam" id="PF13715">
    <property type="entry name" value="CarbopepD_reg_2"/>
    <property type="match status" value="1"/>
</dbReference>
<dbReference type="Pfam" id="PF07715">
    <property type="entry name" value="Plug"/>
    <property type="match status" value="1"/>
</dbReference>
<evidence type="ECO:0000313" key="11">
    <source>
        <dbReference type="Proteomes" id="UP000317593"/>
    </source>
</evidence>
<feature type="domain" description="TonB-dependent receptor plug" evidence="9">
    <location>
        <begin position="131"/>
        <end position="236"/>
    </location>
</feature>
<dbReference type="Gene3D" id="2.170.130.10">
    <property type="entry name" value="TonB-dependent receptor, plug domain"/>
    <property type="match status" value="1"/>
</dbReference>
<dbReference type="InterPro" id="IPR039426">
    <property type="entry name" value="TonB-dep_rcpt-like"/>
</dbReference>
<sequence>MAQFYEKVAIGVLGMAVTCLMLMGLTRTVQAQQSSEQRVVTGTVTDAETGEPLPGVNVMIQATSRGTATNIDGEYSLEVPGSESILVFSFVGYKSQQITVQDREVINVSMAVDLGRLDEVIVVGYGTREREDLTGSVDRIDGEQFKDQGITNVSDMLTGTIAGFNATQGTSASGATNFQIRGPNSLTAGSDPLIVLDGVIYRGQLRDINPNDIESIDILKDASSAAVYGARSASGVVVITTTRGQVGKPVVEFSTKVGVTETTTDHYKYRGPEEYIDFRQNYFRSQGLSQPDHYWTHPDNLPEGVSTDEWRQLNENPLSDNEEEWMSRMNFFPLEREQYLAGETFDWGGYIFPTGVRQEADLSISGGTEDVQYYWSIGRVDNEGVRLGDYFEAIRTRLNVDFHVTDWLSAGINAEYSDRDESTIPASNPYLMSPFSRLYDESGNVEWFPHGYIVSNPALNTLNADRNRKINNLFASPFVEVSLPYNFTHRVTFQPRYRVFKDYQFWGEDTQVGGQSVSGGRADRQDATRFDWMLTNMLTWSKTYGVHEFDLTLVHEVEENRSWSSFQQNTGFLPSASLGYSGLQYGTNPYLETVDTKTTGEGMLARLNYTLHDKYLFTASVRRDGYSAFGQENPRAIFPGGAFAWQISEEDFFDSDLISNLKLRLSYGQNGNRNIGAYSSLAQLGTNLYYDGSQVQVGVRTNSLANPGLRWEETESFNVGLDFGILEGRINGSLDYYDMTTESLLVDRTLPMLTGFDGVTTNIGELGNKGFELTLNTLNVSTEDVNWQSSFNFSLNRNEIKTLFGDTGTYTLEGREYEGEIPDYSNNWFPGESIDVVWDYDITGMWQVEEAEQADVYNLSPGDIKAVDVNDDGSYTSQQDKRFIGHTEPRFRMGLRNDVSYKNFSLSVFLRANLGHIRPFPDAMHEHSTYDRRNTPPTPYWTKENRSNEWPRTSLTDDPFGGGIMIYKDASFVRIQDLTLGYTLPEDLVQRIQLQNLRLFGSVRNLYSFDNWPGWDPESGMTPMPRTFTVGLNLSL</sequence>
<keyword evidence="5 7" id="KW-0472">Membrane</keyword>
<keyword evidence="4 7" id="KW-0812">Transmembrane</keyword>
<dbReference type="Proteomes" id="UP000317593">
    <property type="component" value="Unassembled WGS sequence"/>
</dbReference>